<sequence length="245" mass="25192">MASTNPAPFDGEKVVIIGGTSGFGLATAQAAARDGAAVVVISRTHTSVDRALEQLPATATGLAVDVRDEAALRTAFDTVGDFDHLVFTAGDALRPMPLVETSLDDAKAFFDVRFWGAYASAKYGSPHIRPGGSIVLTAGTAGRRPSAGSALGASVSTAMEGLTRALALELAPVRVNLVIAGLIRTPLWDPFPEQTREAIFASTAARIPAGRVGEGEDIAAANLYLMHQAYATGTSVVVDGGSLLA</sequence>
<dbReference type="SUPFAM" id="SSF51735">
    <property type="entry name" value="NAD(P)-binding Rossmann-fold domains"/>
    <property type="match status" value="1"/>
</dbReference>
<organism evidence="3 4">
    <name type="scientific">Frondihabitans cladoniiphilus</name>
    <dbReference type="NCBI Taxonomy" id="715785"/>
    <lineage>
        <taxon>Bacteria</taxon>
        <taxon>Bacillati</taxon>
        <taxon>Actinomycetota</taxon>
        <taxon>Actinomycetes</taxon>
        <taxon>Micrococcales</taxon>
        <taxon>Microbacteriaceae</taxon>
        <taxon>Frondihabitans</taxon>
    </lineage>
</organism>
<dbReference type="Pfam" id="PF13561">
    <property type="entry name" value="adh_short_C2"/>
    <property type="match status" value="1"/>
</dbReference>
<comment type="caution">
    <text evidence="3">The sequence shown here is derived from an EMBL/GenBank/DDBJ whole genome shotgun (WGS) entry which is preliminary data.</text>
</comment>
<dbReference type="EMBL" id="BAABLM010000007">
    <property type="protein sequence ID" value="GAA4682567.1"/>
    <property type="molecule type" value="Genomic_DNA"/>
</dbReference>
<comment type="similarity">
    <text evidence="1">Belongs to the short-chain dehydrogenases/reductases (SDR) family.</text>
</comment>
<evidence type="ECO:0000256" key="2">
    <source>
        <dbReference type="ARBA" id="ARBA00023002"/>
    </source>
</evidence>
<dbReference type="PANTHER" id="PTHR43477:SF1">
    <property type="entry name" value="DIHYDROANTICAPSIN 7-DEHYDROGENASE"/>
    <property type="match status" value="1"/>
</dbReference>
<reference evidence="4" key="1">
    <citation type="journal article" date="2019" name="Int. J. Syst. Evol. Microbiol.">
        <title>The Global Catalogue of Microorganisms (GCM) 10K type strain sequencing project: providing services to taxonomists for standard genome sequencing and annotation.</title>
        <authorList>
            <consortium name="The Broad Institute Genomics Platform"/>
            <consortium name="The Broad Institute Genome Sequencing Center for Infectious Disease"/>
            <person name="Wu L."/>
            <person name="Ma J."/>
        </authorList>
    </citation>
    <scope>NUCLEOTIDE SEQUENCE [LARGE SCALE GENOMIC DNA]</scope>
    <source>
        <strain evidence="4">JCM 18956</strain>
    </source>
</reference>
<protein>
    <submittedName>
        <fullName evidence="3">SDR family oxidoreductase</fullName>
    </submittedName>
</protein>
<name>A0ABP8W670_9MICO</name>
<dbReference type="Proteomes" id="UP001501295">
    <property type="component" value="Unassembled WGS sequence"/>
</dbReference>
<evidence type="ECO:0000256" key="1">
    <source>
        <dbReference type="ARBA" id="ARBA00006484"/>
    </source>
</evidence>
<dbReference type="PANTHER" id="PTHR43477">
    <property type="entry name" value="DIHYDROANTICAPSIN 7-DEHYDROGENASE"/>
    <property type="match status" value="1"/>
</dbReference>
<evidence type="ECO:0000313" key="4">
    <source>
        <dbReference type="Proteomes" id="UP001501295"/>
    </source>
</evidence>
<gene>
    <name evidence="3" type="ORF">GCM10025780_30150</name>
</gene>
<proteinExistence type="inferred from homology"/>
<dbReference type="PRINTS" id="PR00081">
    <property type="entry name" value="GDHRDH"/>
</dbReference>
<evidence type="ECO:0000313" key="3">
    <source>
        <dbReference type="EMBL" id="GAA4682567.1"/>
    </source>
</evidence>
<dbReference type="InterPro" id="IPR002347">
    <property type="entry name" value="SDR_fam"/>
</dbReference>
<keyword evidence="2" id="KW-0560">Oxidoreductase</keyword>
<accession>A0ABP8W670</accession>
<dbReference type="RefSeq" id="WP_345376741.1">
    <property type="nucleotide sequence ID" value="NZ_BAABLM010000007.1"/>
</dbReference>
<dbReference type="InterPro" id="IPR036291">
    <property type="entry name" value="NAD(P)-bd_dom_sf"/>
</dbReference>
<dbReference type="Gene3D" id="3.40.50.720">
    <property type="entry name" value="NAD(P)-binding Rossmann-like Domain"/>
    <property type="match status" value="1"/>
</dbReference>
<dbReference type="InterPro" id="IPR051122">
    <property type="entry name" value="SDR_DHRS6-like"/>
</dbReference>
<keyword evidence="4" id="KW-1185">Reference proteome</keyword>